<evidence type="ECO:0000256" key="1">
    <source>
        <dbReference type="SAM" id="MobiDB-lite"/>
    </source>
</evidence>
<keyword evidence="3" id="KW-1185">Reference proteome</keyword>
<accession>A0A811RKF1</accession>
<organism evidence="2 3">
    <name type="scientific">Miscanthus lutarioriparius</name>
    <dbReference type="NCBI Taxonomy" id="422564"/>
    <lineage>
        <taxon>Eukaryota</taxon>
        <taxon>Viridiplantae</taxon>
        <taxon>Streptophyta</taxon>
        <taxon>Embryophyta</taxon>
        <taxon>Tracheophyta</taxon>
        <taxon>Spermatophyta</taxon>
        <taxon>Magnoliopsida</taxon>
        <taxon>Liliopsida</taxon>
        <taxon>Poales</taxon>
        <taxon>Poaceae</taxon>
        <taxon>PACMAD clade</taxon>
        <taxon>Panicoideae</taxon>
        <taxon>Andropogonodae</taxon>
        <taxon>Andropogoneae</taxon>
        <taxon>Saccharinae</taxon>
        <taxon>Miscanthus</taxon>
    </lineage>
</organism>
<dbReference type="Proteomes" id="UP000604825">
    <property type="component" value="Unassembled WGS sequence"/>
</dbReference>
<sequence length="110" mass="11869">MALVAMDQLGAATTLVAWGAWSDDATKGPGAALAKGDADLVVNAAARAEATWRRGQSCPPASQGHHSGRRRPSGASLVTRDSRRWCARRRYIQLAGRRLLHINKLPLSKR</sequence>
<proteinExistence type="predicted"/>
<protein>
    <submittedName>
        <fullName evidence="2">Uncharacterized protein</fullName>
    </submittedName>
</protein>
<comment type="caution">
    <text evidence="2">The sequence shown here is derived from an EMBL/GenBank/DDBJ whole genome shotgun (WGS) entry which is preliminary data.</text>
</comment>
<gene>
    <name evidence="2" type="ORF">NCGR_LOCUS54192</name>
</gene>
<name>A0A811RKF1_9POAL</name>
<evidence type="ECO:0000313" key="2">
    <source>
        <dbReference type="EMBL" id="CAD6270903.1"/>
    </source>
</evidence>
<reference evidence="2" key="1">
    <citation type="submission" date="2020-10" db="EMBL/GenBank/DDBJ databases">
        <authorList>
            <person name="Han B."/>
            <person name="Lu T."/>
            <person name="Zhao Q."/>
            <person name="Huang X."/>
            <person name="Zhao Y."/>
        </authorList>
    </citation>
    <scope>NUCLEOTIDE SEQUENCE</scope>
</reference>
<feature type="region of interest" description="Disordered" evidence="1">
    <location>
        <begin position="51"/>
        <end position="80"/>
    </location>
</feature>
<dbReference type="EMBL" id="CAJGYO010000015">
    <property type="protein sequence ID" value="CAD6270903.1"/>
    <property type="molecule type" value="Genomic_DNA"/>
</dbReference>
<evidence type="ECO:0000313" key="3">
    <source>
        <dbReference type="Proteomes" id="UP000604825"/>
    </source>
</evidence>
<dbReference type="AlphaFoldDB" id="A0A811RKF1"/>